<comment type="caution">
    <text evidence="2">The sequence shown here is derived from an EMBL/GenBank/DDBJ whole genome shotgun (WGS) entry which is preliminary data.</text>
</comment>
<keyword evidence="3" id="KW-1185">Reference proteome</keyword>
<feature type="compositionally biased region" description="Polar residues" evidence="1">
    <location>
        <begin position="58"/>
        <end position="67"/>
    </location>
</feature>
<accession>A0AAN7N994</accession>
<protein>
    <submittedName>
        <fullName evidence="2">Uncharacterized protein</fullName>
    </submittedName>
</protein>
<gene>
    <name evidence="2" type="ORF">QYF61_027942</name>
</gene>
<reference evidence="2 3" key="1">
    <citation type="journal article" date="2023" name="J. Hered.">
        <title>Chromosome-level genome of the wood stork (Mycteria americana) provides insight into avian chromosome evolution.</title>
        <authorList>
            <person name="Flamio R. Jr."/>
            <person name="Ramstad K.M."/>
        </authorList>
    </citation>
    <scope>NUCLEOTIDE SEQUENCE [LARGE SCALE GENOMIC DNA]</scope>
    <source>
        <strain evidence="2">JAX WOST 10</strain>
    </source>
</reference>
<dbReference type="AlphaFoldDB" id="A0AAN7N994"/>
<organism evidence="2 3">
    <name type="scientific">Mycteria americana</name>
    <name type="common">Wood stork</name>
    <dbReference type="NCBI Taxonomy" id="33587"/>
    <lineage>
        <taxon>Eukaryota</taxon>
        <taxon>Metazoa</taxon>
        <taxon>Chordata</taxon>
        <taxon>Craniata</taxon>
        <taxon>Vertebrata</taxon>
        <taxon>Euteleostomi</taxon>
        <taxon>Archelosauria</taxon>
        <taxon>Archosauria</taxon>
        <taxon>Dinosauria</taxon>
        <taxon>Saurischia</taxon>
        <taxon>Theropoda</taxon>
        <taxon>Coelurosauria</taxon>
        <taxon>Aves</taxon>
        <taxon>Neognathae</taxon>
        <taxon>Neoaves</taxon>
        <taxon>Aequornithes</taxon>
        <taxon>Ciconiiformes</taxon>
        <taxon>Ciconiidae</taxon>
        <taxon>Mycteria</taxon>
    </lineage>
</organism>
<feature type="region of interest" description="Disordered" evidence="1">
    <location>
        <begin position="44"/>
        <end position="102"/>
    </location>
</feature>
<proteinExistence type="predicted"/>
<name>A0AAN7N994_MYCAM</name>
<sequence length="118" mass="12324">MHCCSTSGFTFTVKPLNTAASEKKEVRVIGKLSYVEGNNSAVPVVLQSNPQGEEKVSESGNKTTGTMATPAPPVIGTVATPAPSAGTAAEPENQPVPVSVIPVHKKKYTRKAAHLVRD</sequence>
<evidence type="ECO:0000313" key="2">
    <source>
        <dbReference type="EMBL" id="KAK4820481.1"/>
    </source>
</evidence>
<evidence type="ECO:0000313" key="3">
    <source>
        <dbReference type="Proteomes" id="UP001333110"/>
    </source>
</evidence>
<evidence type="ECO:0000256" key="1">
    <source>
        <dbReference type="SAM" id="MobiDB-lite"/>
    </source>
</evidence>
<dbReference type="Proteomes" id="UP001333110">
    <property type="component" value="Unassembled WGS sequence"/>
</dbReference>
<dbReference type="EMBL" id="JAUNZN010000006">
    <property type="protein sequence ID" value="KAK4820481.1"/>
    <property type="molecule type" value="Genomic_DNA"/>
</dbReference>